<keyword evidence="5 9" id="KW-0378">Hydrolase</keyword>
<evidence type="ECO:0000256" key="4">
    <source>
        <dbReference type="ARBA" id="ARBA00022798"/>
    </source>
</evidence>
<evidence type="ECO:0000256" key="2">
    <source>
        <dbReference type="ARBA" id="ARBA00012247"/>
    </source>
</evidence>
<keyword evidence="4" id="KW-0319">Glycerol metabolism</keyword>
<dbReference type="Pfam" id="PF03009">
    <property type="entry name" value="GDPD"/>
    <property type="match status" value="1"/>
</dbReference>
<dbReference type="InterPro" id="IPR017946">
    <property type="entry name" value="PLC-like_Pdiesterase_TIM-brl"/>
</dbReference>
<comment type="caution">
    <text evidence="9">The sequence shown here is derived from an EMBL/GenBank/DDBJ whole genome shotgun (WGS) entry which is preliminary data.</text>
</comment>
<dbReference type="Proteomes" id="UP001520878">
    <property type="component" value="Unassembled WGS sequence"/>
</dbReference>
<dbReference type="PANTHER" id="PTHR43620:SF7">
    <property type="entry name" value="GLYCEROPHOSPHODIESTER PHOSPHODIESTERASE GDPD5-RELATED"/>
    <property type="match status" value="1"/>
</dbReference>
<dbReference type="GO" id="GO:0008889">
    <property type="term" value="F:glycerophosphodiester phosphodiesterase activity"/>
    <property type="evidence" value="ECO:0007669"/>
    <property type="project" value="UniProtKB-EC"/>
</dbReference>
<feature type="signal peptide" evidence="7">
    <location>
        <begin position="1"/>
        <end position="19"/>
    </location>
</feature>
<dbReference type="EC" id="3.1.4.46" evidence="2"/>
<accession>A0ABS8G8A7</accession>
<feature type="domain" description="GP-PDE" evidence="8">
    <location>
        <begin position="23"/>
        <end position="324"/>
    </location>
</feature>
<dbReference type="InterPro" id="IPR030395">
    <property type="entry name" value="GP_PDE_dom"/>
</dbReference>
<evidence type="ECO:0000313" key="9">
    <source>
        <dbReference type="EMBL" id="MCC2616780.1"/>
    </source>
</evidence>
<dbReference type="Gene3D" id="3.20.20.190">
    <property type="entry name" value="Phosphatidylinositol (PI) phosphodiesterase"/>
    <property type="match status" value="1"/>
</dbReference>
<dbReference type="NCBIfam" id="NF008354">
    <property type="entry name" value="PRK11143.1"/>
    <property type="match status" value="1"/>
</dbReference>
<keyword evidence="10" id="KW-1185">Reference proteome</keyword>
<evidence type="ECO:0000256" key="1">
    <source>
        <dbReference type="ARBA" id="ARBA00007277"/>
    </source>
</evidence>
<evidence type="ECO:0000256" key="5">
    <source>
        <dbReference type="ARBA" id="ARBA00022801"/>
    </source>
</evidence>
<feature type="chain" id="PRO_5047173996" description="glycerophosphodiester phosphodiesterase" evidence="7">
    <location>
        <begin position="20"/>
        <end position="330"/>
    </location>
</feature>
<comment type="similarity">
    <text evidence="1">Belongs to the glycerophosphoryl diester phosphodiesterase family.</text>
</comment>
<evidence type="ECO:0000256" key="6">
    <source>
        <dbReference type="ARBA" id="ARBA00047512"/>
    </source>
</evidence>
<keyword evidence="3 7" id="KW-0732">Signal</keyword>
<sequence length="330" mass="36711">MRLLPSLATTVLLSTSLLAQSNPLVIAHRGASGYLPEHTLAAATLAYQQGADYLEQDLVLSKDGVPVVLHDIHLDTVTNVEQVFPGRHRADGRYYVIDFTLAELKQLHVHERQSVDGQQVFPDRWQGVSPFTIATFEEHLALRDQLQRQLGRTVGIYPEIKSPAWHREQGQDISSIVLSILRKHGLDNASAPVFIQCFDFAETQRLRRDLGVKAKLVQLLGENDWQESATDYDRLKTTEGLKRIAEVADGIGPWLPQIVDVNTLAPTGLVKAAHQQGLVVHPYTFRLEQLPQGLDAAQTLHLLFSSLQVDGVFSDFPDVAVAHRDTLSDD</sequence>
<proteinExistence type="inferred from homology"/>
<comment type="catalytic activity">
    <reaction evidence="6">
        <text>a sn-glycero-3-phosphodiester + H2O = an alcohol + sn-glycerol 3-phosphate + H(+)</text>
        <dbReference type="Rhea" id="RHEA:12969"/>
        <dbReference type="ChEBI" id="CHEBI:15377"/>
        <dbReference type="ChEBI" id="CHEBI:15378"/>
        <dbReference type="ChEBI" id="CHEBI:30879"/>
        <dbReference type="ChEBI" id="CHEBI:57597"/>
        <dbReference type="ChEBI" id="CHEBI:83408"/>
        <dbReference type="EC" id="3.1.4.46"/>
    </reaction>
</comment>
<dbReference type="RefSeq" id="WP_229160440.1">
    <property type="nucleotide sequence ID" value="NZ_JAJEWP010000002.1"/>
</dbReference>
<evidence type="ECO:0000256" key="3">
    <source>
        <dbReference type="ARBA" id="ARBA00022729"/>
    </source>
</evidence>
<name>A0ABS8G8A7_9ALTE</name>
<evidence type="ECO:0000256" key="7">
    <source>
        <dbReference type="SAM" id="SignalP"/>
    </source>
</evidence>
<reference evidence="9 10" key="1">
    <citation type="submission" date="2021-10" db="EMBL/GenBank/DDBJ databases">
        <title>Draft genome of Aestuariibacter halophilus JC2043.</title>
        <authorList>
            <person name="Emsley S.A."/>
            <person name="Pfannmuller K.M."/>
            <person name="Ushijima B."/>
            <person name="Saw J.H."/>
            <person name="Videau P."/>
        </authorList>
    </citation>
    <scope>NUCLEOTIDE SEQUENCE [LARGE SCALE GENOMIC DNA]</scope>
    <source>
        <strain evidence="9 10">JC2043</strain>
    </source>
</reference>
<dbReference type="PROSITE" id="PS51704">
    <property type="entry name" value="GP_PDE"/>
    <property type="match status" value="1"/>
</dbReference>
<gene>
    <name evidence="9" type="primary">glpQ</name>
    <name evidence="9" type="ORF">LJ739_11050</name>
</gene>
<protein>
    <recommendedName>
        <fullName evidence="2">glycerophosphodiester phosphodiesterase</fullName>
        <ecNumber evidence="2">3.1.4.46</ecNumber>
    </recommendedName>
</protein>
<dbReference type="PANTHER" id="PTHR43620">
    <property type="entry name" value="GLYCEROPHOSPHORYL DIESTER PHOSPHODIESTERASE"/>
    <property type="match status" value="1"/>
</dbReference>
<organism evidence="9 10">
    <name type="scientific">Fluctibacter halophilus</name>
    <dbReference type="NCBI Taxonomy" id="226011"/>
    <lineage>
        <taxon>Bacteria</taxon>
        <taxon>Pseudomonadati</taxon>
        <taxon>Pseudomonadota</taxon>
        <taxon>Gammaproteobacteria</taxon>
        <taxon>Alteromonadales</taxon>
        <taxon>Alteromonadaceae</taxon>
        <taxon>Fluctibacter</taxon>
    </lineage>
</organism>
<dbReference type="EMBL" id="JAJEWP010000002">
    <property type="protein sequence ID" value="MCC2616780.1"/>
    <property type="molecule type" value="Genomic_DNA"/>
</dbReference>
<evidence type="ECO:0000259" key="8">
    <source>
        <dbReference type="PROSITE" id="PS51704"/>
    </source>
</evidence>
<dbReference type="SUPFAM" id="SSF51695">
    <property type="entry name" value="PLC-like phosphodiesterases"/>
    <property type="match status" value="1"/>
</dbReference>
<evidence type="ECO:0000313" key="10">
    <source>
        <dbReference type="Proteomes" id="UP001520878"/>
    </source>
</evidence>